<evidence type="ECO:0008006" key="6">
    <source>
        <dbReference type="Google" id="ProtNLM"/>
    </source>
</evidence>
<feature type="domain" description="Integrase zinc-binding" evidence="3">
    <location>
        <begin position="482"/>
        <end position="539"/>
    </location>
</feature>
<dbReference type="CDD" id="cd01647">
    <property type="entry name" value="RT_LTR"/>
    <property type="match status" value="1"/>
</dbReference>
<reference evidence="4 5" key="1">
    <citation type="journal article" date="2021" name="Nat. Plants">
        <title>The Taxus genome provides insights into paclitaxel biosynthesis.</title>
        <authorList>
            <person name="Xiong X."/>
            <person name="Gou J."/>
            <person name="Liao Q."/>
            <person name="Li Y."/>
            <person name="Zhou Q."/>
            <person name="Bi G."/>
            <person name="Li C."/>
            <person name="Du R."/>
            <person name="Wang X."/>
            <person name="Sun T."/>
            <person name="Guo L."/>
            <person name="Liang H."/>
            <person name="Lu P."/>
            <person name="Wu Y."/>
            <person name="Zhang Z."/>
            <person name="Ro D.K."/>
            <person name="Shang Y."/>
            <person name="Huang S."/>
            <person name="Yan J."/>
        </authorList>
    </citation>
    <scope>NUCLEOTIDE SEQUENCE [LARGE SCALE GENOMIC DNA]</scope>
    <source>
        <strain evidence="4">Ta-2019</strain>
    </source>
</reference>
<dbReference type="AlphaFoldDB" id="A0AA38CB71"/>
<dbReference type="InterPro" id="IPR041588">
    <property type="entry name" value="Integrase_H2C2"/>
</dbReference>
<dbReference type="PANTHER" id="PTHR37984:SF5">
    <property type="entry name" value="PROTEIN NYNRIN-LIKE"/>
    <property type="match status" value="1"/>
</dbReference>
<dbReference type="Gene3D" id="3.10.10.10">
    <property type="entry name" value="HIV Type 1 Reverse Transcriptase, subunit A, domain 1"/>
    <property type="match status" value="1"/>
</dbReference>
<comment type="caution">
    <text evidence="4">The sequence shown here is derived from an EMBL/GenBank/DDBJ whole genome shotgun (WGS) entry which is preliminary data.</text>
</comment>
<evidence type="ECO:0000259" key="3">
    <source>
        <dbReference type="Pfam" id="PF17921"/>
    </source>
</evidence>
<dbReference type="EMBL" id="JAHRHJ020000011">
    <property type="protein sequence ID" value="KAH9296690.1"/>
    <property type="molecule type" value="Genomic_DNA"/>
</dbReference>
<protein>
    <recommendedName>
        <fullName evidence="6">Reverse transcriptase domain-containing protein</fullName>
    </recommendedName>
</protein>
<dbReference type="InterPro" id="IPR050951">
    <property type="entry name" value="Retrovirus_Pol_polyprotein"/>
</dbReference>
<keyword evidence="5" id="KW-1185">Reference proteome</keyword>
<dbReference type="PANTHER" id="PTHR37984">
    <property type="entry name" value="PROTEIN CBG26694"/>
    <property type="match status" value="1"/>
</dbReference>
<evidence type="ECO:0000313" key="4">
    <source>
        <dbReference type="EMBL" id="KAH9296690.1"/>
    </source>
</evidence>
<gene>
    <name evidence="4" type="ORF">KI387_044270</name>
</gene>
<evidence type="ECO:0000313" key="5">
    <source>
        <dbReference type="Proteomes" id="UP000824469"/>
    </source>
</evidence>
<sequence length="579" mass="65889">MMDLPSEIKPSVYTVENRDDLDLPPAPPEFEEGNASLIEETIDVNIGTEDEPRILKLGSSLTPEEVEIHTRILKEHQKAFAFSYKEMTGVAPHIVVHNLVTKSDAKPIKQKSRPMKPKVALMVKEEVIKLLQVGFIKPVDYSQWVSNIVPVLKKNGKIHICIEFRDINKACPKDDFPLPSIDIIVDATAGFELLSLMDGFSGYNQIRISEQDQAKTTFITPWGTYCYAVMPFGLKNAGATYQRAMTYIFHDLIHKIVESYVDDLLAKAKKRCDHPEVLRIILSRLIEYGVTLNPEKCVFGVTGGKLLGYIISSRGIDVDPTKIWAVLEMVPPSDESGIRSFLRKLGAIRRFIPDLSFAIHPINNLLKKDYSIDWTEDCNEAFDTKSVKGQIITDWLADNPLDGGNLVDLDFPDECVYYIEARPPISECPWYTNIINYIMDHTYPEGATLQQRRWLRIIVAKYVIIEQVLYRKVFNGILLRCVDTEESKKILHESHSGMCGGHFTGHATARKIHRMGYFWPTLEHDVEFVRKCHKCQEFSHEIHMPAQALQPIATPWPFSTWGLNLIGNFLPHLQTAIIL</sequence>
<dbReference type="InterPro" id="IPR043502">
    <property type="entry name" value="DNA/RNA_pol_sf"/>
</dbReference>
<feature type="domain" description="Reverse transcriptase" evidence="2">
    <location>
        <begin position="152"/>
        <end position="311"/>
    </location>
</feature>
<accession>A0AA38CB71</accession>
<feature type="region of interest" description="Disordered" evidence="1">
    <location>
        <begin position="1"/>
        <end position="20"/>
    </location>
</feature>
<dbReference type="Pfam" id="PF17921">
    <property type="entry name" value="Integrase_H2C2"/>
    <property type="match status" value="1"/>
</dbReference>
<dbReference type="InterPro" id="IPR043128">
    <property type="entry name" value="Rev_trsase/Diguanyl_cyclase"/>
</dbReference>
<dbReference type="Gene3D" id="1.10.340.70">
    <property type="match status" value="1"/>
</dbReference>
<evidence type="ECO:0000256" key="1">
    <source>
        <dbReference type="SAM" id="MobiDB-lite"/>
    </source>
</evidence>
<dbReference type="OMA" id="RETHEGC"/>
<dbReference type="InterPro" id="IPR000477">
    <property type="entry name" value="RT_dom"/>
</dbReference>
<dbReference type="SUPFAM" id="SSF56672">
    <property type="entry name" value="DNA/RNA polymerases"/>
    <property type="match status" value="1"/>
</dbReference>
<dbReference type="Pfam" id="PF00078">
    <property type="entry name" value="RVT_1"/>
    <property type="match status" value="1"/>
</dbReference>
<name>A0AA38CB71_TAXCH</name>
<organism evidence="4 5">
    <name type="scientific">Taxus chinensis</name>
    <name type="common">Chinese yew</name>
    <name type="synonym">Taxus wallichiana var. chinensis</name>
    <dbReference type="NCBI Taxonomy" id="29808"/>
    <lineage>
        <taxon>Eukaryota</taxon>
        <taxon>Viridiplantae</taxon>
        <taxon>Streptophyta</taxon>
        <taxon>Embryophyta</taxon>
        <taxon>Tracheophyta</taxon>
        <taxon>Spermatophyta</taxon>
        <taxon>Pinopsida</taxon>
        <taxon>Pinidae</taxon>
        <taxon>Conifers II</taxon>
        <taxon>Cupressales</taxon>
        <taxon>Taxaceae</taxon>
        <taxon>Taxus</taxon>
    </lineage>
</organism>
<evidence type="ECO:0000259" key="2">
    <source>
        <dbReference type="Pfam" id="PF00078"/>
    </source>
</evidence>
<dbReference type="Proteomes" id="UP000824469">
    <property type="component" value="Unassembled WGS sequence"/>
</dbReference>
<proteinExistence type="predicted"/>
<dbReference type="Gene3D" id="3.30.70.270">
    <property type="match status" value="2"/>
</dbReference>